<dbReference type="PANTHER" id="PTHR40094">
    <property type="entry name" value="ALPHA-2-MACROGLOBULIN HOMOLOG"/>
    <property type="match status" value="1"/>
</dbReference>
<organism evidence="1 2">
    <name type="scientific">Rotaria sordida</name>
    <dbReference type="NCBI Taxonomy" id="392033"/>
    <lineage>
        <taxon>Eukaryota</taxon>
        <taxon>Metazoa</taxon>
        <taxon>Spiralia</taxon>
        <taxon>Gnathifera</taxon>
        <taxon>Rotifera</taxon>
        <taxon>Eurotatoria</taxon>
        <taxon>Bdelloidea</taxon>
        <taxon>Philodinida</taxon>
        <taxon>Philodinidae</taxon>
        <taxon>Rotaria</taxon>
    </lineage>
</organism>
<sequence>QGAWKSTQENCFVLIALDKYFNVKEEDTPDFCAHIWLDNDYCGQHQYKGRTTNSHTINIPMKSILSPSSSSSSSNINNKDRNLILNKDGSGRLYYRIAMNYAPSNLELNAVSYGFKLERIYTAIDDPSHVQKQSDGTWKFKLQEKIQVTLTMI</sequence>
<evidence type="ECO:0000313" key="1">
    <source>
        <dbReference type="EMBL" id="CAF4374693.1"/>
    </source>
</evidence>
<accession>A0A820MM67</accession>
<proteinExistence type="predicted"/>
<dbReference type="PANTHER" id="PTHR40094:SF1">
    <property type="entry name" value="UBIQUITIN DOMAIN-CONTAINING PROTEIN"/>
    <property type="match status" value="1"/>
</dbReference>
<feature type="non-terminal residue" evidence="1">
    <location>
        <position position="1"/>
    </location>
</feature>
<dbReference type="EMBL" id="CAJOBD010058428">
    <property type="protein sequence ID" value="CAF4374693.1"/>
    <property type="molecule type" value="Genomic_DNA"/>
</dbReference>
<dbReference type="InterPro" id="IPR051802">
    <property type="entry name" value="YfhM-like"/>
</dbReference>
<dbReference type="AlphaFoldDB" id="A0A820MM67"/>
<reference evidence="1" key="1">
    <citation type="submission" date="2021-02" db="EMBL/GenBank/DDBJ databases">
        <authorList>
            <person name="Nowell W R."/>
        </authorList>
    </citation>
    <scope>NUCLEOTIDE SEQUENCE</scope>
</reference>
<gene>
    <name evidence="1" type="ORF">JBS370_LOCUS42651</name>
</gene>
<protein>
    <submittedName>
        <fullName evidence="1">Uncharacterized protein</fullName>
    </submittedName>
</protein>
<feature type="non-terminal residue" evidence="1">
    <location>
        <position position="153"/>
    </location>
</feature>
<name>A0A820MM67_9BILA</name>
<evidence type="ECO:0000313" key="2">
    <source>
        <dbReference type="Proteomes" id="UP000663836"/>
    </source>
</evidence>
<comment type="caution">
    <text evidence="1">The sequence shown here is derived from an EMBL/GenBank/DDBJ whole genome shotgun (WGS) entry which is preliminary data.</text>
</comment>
<dbReference type="Proteomes" id="UP000663836">
    <property type="component" value="Unassembled WGS sequence"/>
</dbReference>